<dbReference type="GO" id="GO:0006974">
    <property type="term" value="P:DNA damage response"/>
    <property type="evidence" value="ECO:0007669"/>
    <property type="project" value="UniProtKB-KW"/>
</dbReference>
<feature type="repeat" description="WD" evidence="7">
    <location>
        <begin position="289"/>
        <end position="331"/>
    </location>
</feature>
<dbReference type="GO" id="GO:0005634">
    <property type="term" value="C:nucleus"/>
    <property type="evidence" value="ECO:0007669"/>
    <property type="project" value="TreeGrafter"/>
</dbReference>
<accession>A0A2H9TH07</accession>
<dbReference type="PROSITE" id="PS50082">
    <property type="entry name" value="WD_REPEATS_2"/>
    <property type="match status" value="1"/>
</dbReference>
<feature type="region of interest" description="Disordered" evidence="9">
    <location>
        <begin position="37"/>
        <end position="62"/>
    </location>
</feature>
<feature type="compositionally biased region" description="Basic and acidic residues" evidence="9">
    <location>
        <begin position="51"/>
        <end position="62"/>
    </location>
</feature>
<dbReference type="OrthoDB" id="9890280at2759"/>
<protein>
    <recommendedName>
        <fullName evidence="2 8">DNA damage-binding protein CMR1</fullName>
    </recommendedName>
</protein>
<evidence type="ECO:0000256" key="7">
    <source>
        <dbReference type="PROSITE-ProRule" id="PRU00221"/>
    </source>
</evidence>
<evidence type="ECO:0000256" key="6">
    <source>
        <dbReference type="ARBA" id="ARBA00023125"/>
    </source>
</evidence>
<evidence type="ECO:0000256" key="5">
    <source>
        <dbReference type="ARBA" id="ARBA00022763"/>
    </source>
</evidence>
<keyword evidence="6 8" id="KW-0238">DNA-binding</keyword>
<evidence type="ECO:0000256" key="9">
    <source>
        <dbReference type="SAM" id="MobiDB-lite"/>
    </source>
</evidence>
<keyword evidence="11" id="KW-1185">Reference proteome</keyword>
<dbReference type="Gene3D" id="2.130.10.10">
    <property type="entry name" value="YVTN repeat-like/Quinoprotein amine dehydrogenase"/>
    <property type="match status" value="1"/>
</dbReference>
<dbReference type="SMART" id="SM00320">
    <property type="entry name" value="WD40"/>
    <property type="match status" value="5"/>
</dbReference>
<sequence length="468" mass="52424">MGNLSEYEKRRLETIRQNQKVLESLEIPVIRIEAAPAKAQKTAPSGKRARKEPIENENVERRTSARLLSKASGETNKMTIADELALYRGSMRVKEEKPRPKRVLGNIPFEPEDGKSSEFASVLKRVTITSEARPASALSGARRYRIDGEFSIAKAVEERIYSMAVHPNCDKIIVSAGGKFGSLGIWDATDAWNGTADCRRTFLFKPHSQAISNQRYNPRNNNQLLMSSYDGVIRCLDLVKGEFSELYHSEDERYISGFDVSQDGSTIHFTDLSGAFTSVDIRTKKETTFQLHEKKVGGLSISPVDSNYLATSSNDGSLCVWDMRVLKPYESDMLARFEYRRAVTSVFFHPQIRDALVSTCYDDTVRIHQGFLADKATELQISHNNQTGRWITPFRAIWDPKSTDEKGSHVIVGDMNRGLDVVEMERGLVTNSVSELLTSQPAVNCAHKTLDLIASGNASGKCILWKPY</sequence>
<dbReference type="InterPro" id="IPR019775">
    <property type="entry name" value="WD40_repeat_CS"/>
</dbReference>
<keyword evidence="5 8" id="KW-0227">DNA damage</keyword>
<evidence type="ECO:0000256" key="2">
    <source>
        <dbReference type="ARBA" id="ARBA00021132"/>
    </source>
</evidence>
<dbReference type="SUPFAM" id="SSF50978">
    <property type="entry name" value="WD40 repeat-like"/>
    <property type="match status" value="1"/>
</dbReference>
<dbReference type="InterPro" id="IPR050853">
    <property type="entry name" value="WD_repeat_DNA-damage-binding"/>
</dbReference>
<reference evidence="10 11" key="1">
    <citation type="submission" date="2016-10" db="EMBL/GenBank/DDBJ databases">
        <title>The genome of Paramicrosporidium saccamoebae is the missing link in understanding Cryptomycota and Microsporidia evolution.</title>
        <authorList>
            <person name="Quandt C.A."/>
            <person name="Beaudet D."/>
            <person name="Corsaro D."/>
            <person name="Michel R."/>
            <person name="Corradi N."/>
            <person name="James T."/>
        </authorList>
    </citation>
    <scope>NUCLEOTIDE SEQUENCE [LARGE SCALE GENOMIC DNA]</scope>
    <source>
        <strain evidence="10 11">KSL3</strain>
    </source>
</reference>
<evidence type="ECO:0000313" key="11">
    <source>
        <dbReference type="Proteomes" id="UP000240830"/>
    </source>
</evidence>
<name>A0A2H9TH07_9FUNG</name>
<organism evidence="10 11">
    <name type="scientific">Paramicrosporidium saccamoebae</name>
    <dbReference type="NCBI Taxonomy" id="1246581"/>
    <lineage>
        <taxon>Eukaryota</taxon>
        <taxon>Fungi</taxon>
        <taxon>Fungi incertae sedis</taxon>
        <taxon>Cryptomycota</taxon>
        <taxon>Cryptomycota incertae sedis</taxon>
        <taxon>Paramicrosporidium</taxon>
    </lineage>
</organism>
<dbReference type="InterPro" id="IPR036322">
    <property type="entry name" value="WD40_repeat_dom_sf"/>
</dbReference>
<dbReference type="STRING" id="1246581.A0A2H9TH07"/>
<dbReference type="GO" id="GO:2000001">
    <property type="term" value="P:regulation of DNA damage checkpoint"/>
    <property type="evidence" value="ECO:0007669"/>
    <property type="project" value="TreeGrafter"/>
</dbReference>
<evidence type="ECO:0000256" key="8">
    <source>
        <dbReference type="RuleBase" id="RU365004"/>
    </source>
</evidence>
<dbReference type="Proteomes" id="UP000240830">
    <property type="component" value="Unassembled WGS sequence"/>
</dbReference>
<dbReference type="Pfam" id="PF00400">
    <property type="entry name" value="WD40"/>
    <property type="match status" value="1"/>
</dbReference>
<evidence type="ECO:0000256" key="3">
    <source>
        <dbReference type="ARBA" id="ARBA00022574"/>
    </source>
</evidence>
<dbReference type="EMBL" id="MTSL01000203">
    <property type="protein sequence ID" value="PJF16900.1"/>
    <property type="molecule type" value="Genomic_DNA"/>
</dbReference>
<proteinExistence type="inferred from homology"/>
<evidence type="ECO:0000313" key="10">
    <source>
        <dbReference type="EMBL" id="PJF16900.1"/>
    </source>
</evidence>
<dbReference type="PANTHER" id="PTHR14773:SF0">
    <property type="entry name" value="WD REPEAT-CONTAINING PROTEIN 76"/>
    <property type="match status" value="1"/>
</dbReference>
<dbReference type="InterPro" id="IPR001680">
    <property type="entry name" value="WD40_rpt"/>
</dbReference>
<comment type="caution">
    <text evidence="10">The sequence shown here is derived from an EMBL/GenBank/DDBJ whole genome shotgun (WGS) entry which is preliminary data.</text>
</comment>
<dbReference type="AlphaFoldDB" id="A0A2H9TH07"/>
<dbReference type="GO" id="GO:0003677">
    <property type="term" value="F:DNA binding"/>
    <property type="evidence" value="ECO:0007669"/>
    <property type="project" value="UniProtKB-UniRule"/>
</dbReference>
<dbReference type="PROSITE" id="PS00678">
    <property type="entry name" value="WD_REPEATS_1"/>
    <property type="match status" value="1"/>
</dbReference>
<keyword evidence="3 7" id="KW-0853">WD repeat</keyword>
<comment type="similarity">
    <text evidence="1 8">Belongs to the WD repeat DDB2/WDR76 family.</text>
</comment>
<dbReference type="PANTHER" id="PTHR14773">
    <property type="entry name" value="WD REPEAT-CONTAINING PROTEIN 76"/>
    <property type="match status" value="1"/>
</dbReference>
<keyword evidence="4" id="KW-0677">Repeat</keyword>
<dbReference type="PROSITE" id="PS50294">
    <property type="entry name" value="WD_REPEATS_REGION"/>
    <property type="match status" value="1"/>
</dbReference>
<evidence type="ECO:0000256" key="1">
    <source>
        <dbReference type="ARBA" id="ARBA00005434"/>
    </source>
</evidence>
<comment type="function">
    <text evidence="8">DNA-binding protein that binds to both single- and double-stranded DNA. Binds preferentially to UV-damaged DNA. May be involved in DNA-metabolic processes.</text>
</comment>
<evidence type="ECO:0000256" key="4">
    <source>
        <dbReference type="ARBA" id="ARBA00022737"/>
    </source>
</evidence>
<gene>
    <name evidence="10" type="ORF">PSACC_03286</name>
</gene>
<dbReference type="InterPro" id="IPR015943">
    <property type="entry name" value="WD40/YVTN_repeat-like_dom_sf"/>
</dbReference>